<accession>A0ABU0FTU6</accession>
<evidence type="ECO:0008006" key="3">
    <source>
        <dbReference type="Google" id="ProtNLM"/>
    </source>
</evidence>
<evidence type="ECO:0000313" key="2">
    <source>
        <dbReference type="Proteomes" id="UP001242313"/>
    </source>
</evidence>
<dbReference type="EMBL" id="JAUSUN010000007">
    <property type="protein sequence ID" value="MDQ0413346.1"/>
    <property type="molecule type" value="Genomic_DNA"/>
</dbReference>
<dbReference type="Gene3D" id="6.10.140.1340">
    <property type="match status" value="1"/>
</dbReference>
<proteinExistence type="predicted"/>
<comment type="caution">
    <text evidence="1">The sequence shown here is derived from an EMBL/GenBank/DDBJ whole genome shotgun (WGS) entry which is preliminary data.</text>
</comment>
<dbReference type="Proteomes" id="UP001242313">
    <property type="component" value="Unassembled WGS sequence"/>
</dbReference>
<reference evidence="1 2" key="1">
    <citation type="submission" date="2023-07" db="EMBL/GenBank/DDBJ databases">
        <title>Genomic Encyclopedia of Type Strains, Phase IV (KMG-IV): sequencing the most valuable type-strain genomes for metagenomic binning, comparative biology and taxonomic classification.</title>
        <authorList>
            <person name="Goeker M."/>
        </authorList>
    </citation>
    <scope>NUCLEOTIDE SEQUENCE [LARGE SCALE GENOMIC DNA]</scope>
    <source>
        <strain evidence="1 2">DSM 19598</strain>
    </source>
</reference>
<name>A0ABU0FTU6_9BACI</name>
<protein>
    <recommendedName>
        <fullName evidence="3">DUF2892 domain-containing protein</fullName>
    </recommendedName>
</protein>
<sequence>MSIKMLFPPTTTKVNMFSSPRVNREIKSRTKRNIEQYTEKSDEDIKARIKELDYEWDTERTLEVNFALIVIVTTFIGAIRNKKWSLISTIAAVFMLQHSLQGWCPPLSVIRRLGVRTATEILEEKEALKRVLNQRG</sequence>
<evidence type="ECO:0000313" key="1">
    <source>
        <dbReference type="EMBL" id="MDQ0413346.1"/>
    </source>
</evidence>
<gene>
    <name evidence="1" type="ORF">J2S25_001549</name>
</gene>
<organism evidence="1 2">
    <name type="scientific">Mesobacillus stamsii</name>
    <dbReference type="NCBI Taxonomy" id="225347"/>
    <lineage>
        <taxon>Bacteria</taxon>
        <taxon>Bacillati</taxon>
        <taxon>Bacillota</taxon>
        <taxon>Bacilli</taxon>
        <taxon>Bacillales</taxon>
        <taxon>Bacillaceae</taxon>
        <taxon>Mesobacillus</taxon>
    </lineage>
</organism>
<keyword evidence="2" id="KW-1185">Reference proteome</keyword>
<dbReference type="RefSeq" id="WP_307191604.1">
    <property type="nucleotide sequence ID" value="NZ_JAUSUN010000007.1"/>
</dbReference>